<dbReference type="InterPro" id="IPR038765">
    <property type="entry name" value="Papain-like_cys_pep_sf"/>
</dbReference>
<name>F0T6B7_METLA</name>
<dbReference type="SUPFAM" id="SSF54001">
    <property type="entry name" value="Cysteine proteinases"/>
    <property type="match status" value="1"/>
</dbReference>
<dbReference type="PANTHER" id="PTHR33490">
    <property type="entry name" value="BLR5614 PROTEIN-RELATED"/>
    <property type="match status" value="1"/>
</dbReference>
<dbReference type="AlphaFoldDB" id="F0T6B7"/>
<gene>
    <name evidence="3" type="ordered locus">Metbo_1188</name>
</gene>
<dbReference type="InterPro" id="IPR032812">
    <property type="entry name" value="SbsA_Ig"/>
</dbReference>
<keyword evidence="1" id="KW-0732">Signal</keyword>
<sequence>MLLLAFALILNVHTTSAATTNGTSSINSSVSSDVTNQVSAASSTSTTSKSKLVSTSKDVTKPKVVKTDPTKNAVKVDTKKTIKIYFSEAIKFGNGWIELKNNKKSVSIKTTINGKILTIDPLAYLSKDGNYNIYIHSGSITDMSGNKLSLYKTSFSTVSSKKPVSAAMQKYLVPTANCQSNNSKIKALAAQITKGSTTDYAKASKIFNWVRDHVSYSFYYNTQKGALGTLNSRSANCADTAHLVVALERAAGIPARYNHGTCRFSSGTWYGHVWAQVYVNGKWYYADGTSYRNSFGVVKNWNTKTFTLHGIYASLPF</sequence>
<dbReference type="Gene3D" id="3.10.620.30">
    <property type="match status" value="1"/>
</dbReference>
<evidence type="ECO:0000313" key="3">
    <source>
        <dbReference type="EMBL" id="ADZ09432.1"/>
    </source>
</evidence>
<feature type="domain" description="Transglutaminase-like" evidence="2">
    <location>
        <begin position="229"/>
        <end position="290"/>
    </location>
</feature>
<reference evidence="4" key="1">
    <citation type="submission" date="2011-02" db="EMBL/GenBank/DDBJ databases">
        <title>Complete sequence of Methanobacterium sp. AL-21.</title>
        <authorList>
            <consortium name="US DOE Joint Genome Institute"/>
            <person name="Lucas S."/>
            <person name="Copeland A."/>
            <person name="Lapidus A."/>
            <person name="Cheng J.-F."/>
            <person name="Goodwin L."/>
            <person name="Pitluck S."/>
            <person name="Chertkov O."/>
            <person name="Detter J.C."/>
            <person name="Han C."/>
            <person name="Tapia R."/>
            <person name="Land M."/>
            <person name="Hauser L."/>
            <person name="Kyrpides N."/>
            <person name="Ivanova N."/>
            <person name="Mikhailova N."/>
            <person name="Pagani I."/>
            <person name="Cadillo-Quiroz H."/>
            <person name="Imachi H."/>
            <person name="Zinder S."/>
            <person name="Liu W."/>
            <person name="Woyke T."/>
        </authorList>
    </citation>
    <scope>NUCLEOTIDE SEQUENCE [LARGE SCALE GENOMIC DNA]</scope>
    <source>
        <strain evidence="4">AL-21</strain>
    </source>
</reference>
<dbReference type="HOGENOM" id="CLU_054151_0_0_2"/>
<dbReference type="eggNOG" id="arCOG02165">
    <property type="taxonomic scope" value="Archaea"/>
</dbReference>
<proteinExistence type="predicted"/>
<accession>F0T6B7</accession>
<keyword evidence="4" id="KW-1185">Reference proteome</keyword>
<evidence type="ECO:0000313" key="4">
    <source>
        <dbReference type="Proteomes" id="UP000007490"/>
    </source>
</evidence>
<dbReference type="Pfam" id="PF13205">
    <property type="entry name" value="Big_5"/>
    <property type="match status" value="1"/>
</dbReference>
<organism evidence="3 4">
    <name type="scientific">Methanobacterium lacus (strain AL-21)</name>
    <dbReference type="NCBI Taxonomy" id="877455"/>
    <lineage>
        <taxon>Archaea</taxon>
        <taxon>Methanobacteriati</taxon>
        <taxon>Methanobacteriota</taxon>
        <taxon>Methanomada group</taxon>
        <taxon>Methanobacteria</taxon>
        <taxon>Methanobacteriales</taxon>
        <taxon>Methanobacteriaceae</taxon>
        <taxon>Methanobacterium</taxon>
    </lineage>
</organism>
<dbReference type="EMBL" id="CP002551">
    <property type="protein sequence ID" value="ADZ09432.1"/>
    <property type="molecule type" value="Genomic_DNA"/>
</dbReference>
<dbReference type="SMART" id="SM00460">
    <property type="entry name" value="TGc"/>
    <property type="match status" value="1"/>
</dbReference>
<dbReference type="Pfam" id="PF01841">
    <property type="entry name" value="Transglut_core"/>
    <property type="match status" value="1"/>
</dbReference>
<evidence type="ECO:0000259" key="2">
    <source>
        <dbReference type="SMART" id="SM00460"/>
    </source>
</evidence>
<dbReference type="KEGG" id="mel:Metbo_1188"/>
<dbReference type="Proteomes" id="UP000007490">
    <property type="component" value="Chromosome"/>
</dbReference>
<protein>
    <submittedName>
        <fullName evidence="3">Transglutaminase domain-containing protein</fullName>
    </submittedName>
</protein>
<reference evidence="3 4" key="2">
    <citation type="journal article" date="2014" name="Int. J. Syst. Evol. Microbiol.">
        <title>Methanobacterium paludis sp. nov. and a novel strain of Methanobacterium lacus isolated from northern peatlands.</title>
        <authorList>
            <person name="Cadillo-Quiroz H."/>
            <person name="Brauer S.L."/>
            <person name="Goodson N."/>
            <person name="Yavitt J.B."/>
            <person name="Zinder S.H."/>
        </authorList>
    </citation>
    <scope>NUCLEOTIDE SEQUENCE [LARGE SCALE GENOMIC DNA]</scope>
    <source>
        <strain evidence="3 4">AL-21</strain>
    </source>
</reference>
<dbReference type="InterPro" id="IPR002931">
    <property type="entry name" value="Transglutaminase-like"/>
</dbReference>
<dbReference type="RefSeq" id="WP_013644783.1">
    <property type="nucleotide sequence ID" value="NC_015216.1"/>
</dbReference>
<dbReference type="GeneID" id="68611101"/>
<dbReference type="PANTHER" id="PTHR33490:SF3">
    <property type="entry name" value="CONSERVED INTEGRAL MEMBRANE PROTEIN"/>
    <property type="match status" value="1"/>
</dbReference>
<evidence type="ECO:0000256" key="1">
    <source>
        <dbReference type="ARBA" id="ARBA00022729"/>
    </source>
</evidence>